<reference evidence="7" key="1">
    <citation type="submission" date="2016-10" db="EMBL/GenBank/DDBJ databases">
        <authorList>
            <person name="Varghese N."/>
            <person name="Submissions S."/>
        </authorList>
    </citation>
    <scope>NUCLEOTIDE SEQUENCE [LARGE SCALE GENOMIC DNA]</scope>
    <source>
        <strain evidence="7">DSM 24213</strain>
    </source>
</reference>
<sequence length="651" mass="75219">MRHWLSTPFRTALLICSLGTLLSVPAYADRLQEQRRSYDQAMQALKAGQHDRYRQLLGGLRDYPLTPYLLLEDLKQRSKSASHREIEDFLLAHGDLPAAQGFKQDWLLRLAREQRWEQLLRNYDSDSQNAAIDCVVTEHRWDQGQQQDAMQKAAELWTVGRSQPNTCNPLFERWRAAGGLTEERAWERIRQALLYRQDALASYLVRYTPQRKALAELFVASASKPAEQLGNHSRYRSNDPQQQALLTEIVAVSLRRLGRDDAPRALALWPHYRDLPFSAEDRQAIARDVGVRMAKRFAPQAASFMAENDPQMHEDSVSEWRVRLALRGGQWNIARELTSQLPPTLASQSRWRYWQLRSQQLATPQIGEMLQDYALLAQERDFYGFLAAERTQQPYALNHRPAEVTPQAWNRVNQMAGIRRAREFHARGQIVDARREWYHASRHMSREELIAQAKLARDMEWHFPAIRNISQAQYWDDLDIRFPLAYQQPILHHARERQLNSTWVYAITRQESAFMADARSHAGAMGLMQLMPGTARETAQRYRIPLNNPNDVLIPDRNIALGTAYLSQLQGQFQGNRVLASAAYNAGPGRVRQWTRGIGEMPADVWIETIPFDETRQYVQSVLSYAVIYGDKLGIRQPVMESHERYLQGAQ</sequence>
<dbReference type="GO" id="GO:0004553">
    <property type="term" value="F:hydrolase activity, hydrolyzing O-glycosyl compounds"/>
    <property type="evidence" value="ECO:0007669"/>
    <property type="project" value="InterPro"/>
</dbReference>
<accession>A0A1I4UA43</accession>
<evidence type="ECO:0000313" key="6">
    <source>
        <dbReference type="EMBL" id="SFM85721.1"/>
    </source>
</evidence>
<dbReference type="Pfam" id="PF01464">
    <property type="entry name" value="SLT"/>
    <property type="match status" value="1"/>
</dbReference>
<keyword evidence="2 3" id="KW-0732">Signal</keyword>
<evidence type="ECO:0000256" key="1">
    <source>
        <dbReference type="ARBA" id="ARBA00007734"/>
    </source>
</evidence>
<dbReference type="SUPFAM" id="SSF53955">
    <property type="entry name" value="Lysozyme-like"/>
    <property type="match status" value="1"/>
</dbReference>
<dbReference type="InterPro" id="IPR008258">
    <property type="entry name" value="Transglycosylase_SLT_dom_1"/>
</dbReference>
<evidence type="ECO:0000259" key="5">
    <source>
        <dbReference type="Pfam" id="PF14718"/>
    </source>
</evidence>
<dbReference type="STRING" id="1720063.SAMN05216217_11921"/>
<gene>
    <name evidence="6" type="ORF">SAMN05216217_11921</name>
</gene>
<dbReference type="Pfam" id="PF14718">
    <property type="entry name" value="SLT_L"/>
    <property type="match status" value="1"/>
</dbReference>
<proteinExistence type="inferred from homology"/>
<dbReference type="Gene3D" id="1.25.20.10">
    <property type="entry name" value="Bacterial muramidases"/>
    <property type="match status" value="1"/>
</dbReference>
<dbReference type="InterPro" id="IPR008939">
    <property type="entry name" value="Lytic_TGlycosylase_superhlx_U"/>
</dbReference>
<dbReference type="OrthoDB" id="92254at2"/>
<name>A0A1I4UA43_9GAMM</name>
<dbReference type="GO" id="GO:0016020">
    <property type="term" value="C:membrane"/>
    <property type="evidence" value="ECO:0007669"/>
    <property type="project" value="InterPro"/>
</dbReference>
<evidence type="ECO:0000256" key="3">
    <source>
        <dbReference type="SAM" id="SignalP"/>
    </source>
</evidence>
<feature type="signal peptide" evidence="3">
    <location>
        <begin position="1"/>
        <end position="28"/>
    </location>
</feature>
<dbReference type="PROSITE" id="PS00922">
    <property type="entry name" value="TRANSGLYCOSYLASE"/>
    <property type="match status" value="1"/>
</dbReference>
<dbReference type="PANTHER" id="PTHR37423:SF5">
    <property type="entry name" value="SOLUBLE LYTIC MUREIN TRANSGLYCOSYLASE"/>
    <property type="match status" value="1"/>
</dbReference>
<comment type="similarity">
    <text evidence="1">Belongs to the transglycosylase Slt family.</text>
</comment>
<dbReference type="SUPFAM" id="SSF48435">
    <property type="entry name" value="Bacterial muramidases"/>
    <property type="match status" value="1"/>
</dbReference>
<dbReference type="InterPro" id="IPR000189">
    <property type="entry name" value="Transglyc_AS"/>
</dbReference>
<protein>
    <submittedName>
        <fullName evidence="6">Soluble lytic murein transglycosylase</fullName>
    </submittedName>
</protein>
<dbReference type="PANTHER" id="PTHR37423">
    <property type="entry name" value="SOLUBLE LYTIC MUREIN TRANSGLYCOSYLASE-RELATED"/>
    <property type="match status" value="1"/>
</dbReference>
<dbReference type="GO" id="GO:0042597">
    <property type="term" value="C:periplasmic space"/>
    <property type="evidence" value="ECO:0007669"/>
    <property type="project" value="InterPro"/>
</dbReference>
<dbReference type="InterPro" id="IPR023346">
    <property type="entry name" value="Lysozyme-like_dom_sf"/>
</dbReference>
<dbReference type="EMBL" id="FOUI01000019">
    <property type="protein sequence ID" value="SFM85721.1"/>
    <property type="molecule type" value="Genomic_DNA"/>
</dbReference>
<dbReference type="Proteomes" id="UP000243629">
    <property type="component" value="Unassembled WGS sequence"/>
</dbReference>
<evidence type="ECO:0000313" key="7">
    <source>
        <dbReference type="Proteomes" id="UP000243629"/>
    </source>
</evidence>
<feature type="chain" id="PRO_5017217112" evidence="3">
    <location>
        <begin position="29"/>
        <end position="651"/>
    </location>
</feature>
<evidence type="ECO:0000259" key="4">
    <source>
        <dbReference type="Pfam" id="PF01464"/>
    </source>
</evidence>
<dbReference type="Gene3D" id="1.10.1240.20">
    <property type="entry name" value="Lytic transglycosylase, superhelical linker domain"/>
    <property type="match status" value="1"/>
</dbReference>
<dbReference type="AlphaFoldDB" id="A0A1I4UA43"/>
<dbReference type="Gene3D" id="1.10.530.10">
    <property type="match status" value="1"/>
</dbReference>
<dbReference type="RefSeq" id="WP_093478662.1">
    <property type="nucleotide sequence ID" value="NZ_FOUI01000019.1"/>
</dbReference>
<dbReference type="InterPro" id="IPR012289">
    <property type="entry name" value="Lytic_TGlycosylase_superhlx_L"/>
</dbReference>
<dbReference type="InterPro" id="IPR037061">
    <property type="entry name" value="Lytic_TGlycoase_superhlx_L_sf"/>
</dbReference>
<feature type="domain" description="Lytic transglycosylase superhelical linker" evidence="5">
    <location>
        <begin position="412"/>
        <end position="478"/>
    </location>
</feature>
<organism evidence="6 7">
    <name type="scientific">Halopseudomonas yangmingensis</name>
    <dbReference type="NCBI Taxonomy" id="1720063"/>
    <lineage>
        <taxon>Bacteria</taxon>
        <taxon>Pseudomonadati</taxon>
        <taxon>Pseudomonadota</taxon>
        <taxon>Gammaproteobacteria</taxon>
        <taxon>Pseudomonadales</taxon>
        <taxon>Pseudomonadaceae</taxon>
        <taxon>Halopseudomonas</taxon>
    </lineage>
</organism>
<evidence type="ECO:0000256" key="2">
    <source>
        <dbReference type="ARBA" id="ARBA00022729"/>
    </source>
</evidence>
<dbReference type="GO" id="GO:0008933">
    <property type="term" value="F:peptidoglycan lytic transglycosylase activity"/>
    <property type="evidence" value="ECO:0007669"/>
    <property type="project" value="InterPro"/>
</dbReference>
<keyword evidence="7" id="KW-1185">Reference proteome</keyword>
<dbReference type="CDD" id="cd13401">
    <property type="entry name" value="Slt70-like"/>
    <property type="match status" value="1"/>
</dbReference>
<feature type="domain" description="Transglycosylase SLT" evidence="4">
    <location>
        <begin position="492"/>
        <end position="599"/>
    </location>
</feature>
<dbReference type="GO" id="GO:0000270">
    <property type="term" value="P:peptidoglycan metabolic process"/>
    <property type="evidence" value="ECO:0007669"/>
    <property type="project" value="InterPro"/>
</dbReference>